<evidence type="ECO:0000313" key="2">
    <source>
        <dbReference type="Proteomes" id="UP000464330"/>
    </source>
</evidence>
<dbReference type="Proteomes" id="UP000464330">
    <property type="component" value="Chromosome"/>
</dbReference>
<dbReference type="AlphaFoldDB" id="A0A6C0QP85"/>
<gene>
    <name evidence="1" type="ORF">ERICV_01371</name>
</gene>
<dbReference type="EMBL" id="CP019717">
    <property type="protein sequence ID" value="QHZ50532.1"/>
    <property type="molecule type" value="Genomic_DNA"/>
</dbReference>
<name>A0A6C0QP85_9BACL</name>
<protein>
    <submittedName>
        <fullName evidence="1">Glycosyltransferase, group 2 family protein</fullName>
    </submittedName>
</protein>
<sequence>MQTGAAVFNLPYNLGIGGAVQTRYRHALNEKDFAVQIDGDGQHDPADLFITTAHYRIKRSG</sequence>
<keyword evidence="1" id="KW-0808">Transferase</keyword>
<organism evidence="1 2">
    <name type="scientific">Paenibacillus larvae subsp. larvae</name>
    <dbReference type="NCBI Taxonomy" id="147375"/>
    <lineage>
        <taxon>Bacteria</taxon>
        <taxon>Bacillati</taxon>
        <taxon>Bacillota</taxon>
        <taxon>Bacilli</taxon>
        <taxon>Bacillales</taxon>
        <taxon>Paenibacillaceae</taxon>
        <taxon>Paenibacillus</taxon>
    </lineage>
</organism>
<accession>A0A6C0QP85</accession>
<proteinExistence type="predicted"/>
<dbReference type="GO" id="GO:0016740">
    <property type="term" value="F:transferase activity"/>
    <property type="evidence" value="ECO:0007669"/>
    <property type="project" value="UniProtKB-KW"/>
</dbReference>
<reference evidence="1 2" key="1">
    <citation type="journal article" date="2020" name="Int. J. Med. Microbiol.">
        <title>Discovery of Paenibacillus larvae ERIC V: Phenotypic and genomic comparison to genotypes ERIC I-IV reveal different inventories of virulence factors which correlate with epidemiological prevalences of American Foulbrood.</title>
        <authorList>
            <person name="Beims H."/>
            <person name="Bunk B."/>
            <person name="Erler S."/>
            <person name="Mohr K.I."/>
            <person name="Sproer C."/>
            <person name="Pradella S."/>
            <person name="Gunther G."/>
            <person name="Rohde M."/>
            <person name="von der Ohe W."/>
            <person name="Steinert M."/>
        </authorList>
    </citation>
    <scope>NUCLEOTIDE SEQUENCE [LARGE SCALE GENOMIC DNA]</scope>
    <source>
        <strain evidence="1">Eric_V</strain>
    </source>
</reference>
<evidence type="ECO:0000313" key="1">
    <source>
        <dbReference type="EMBL" id="QHZ50532.1"/>
    </source>
</evidence>